<accession>A0A0G3XNU7</accession>
<dbReference type="Gene3D" id="1.10.1220.10">
    <property type="entry name" value="Met repressor-like"/>
    <property type="match status" value="1"/>
</dbReference>
<gene>
    <name evidence="1" type="ORF">AB433_19040</name>
</gene>
<geneLocation type="plasmid" evidence="1 2">
    <name>p2</name>
</geneLocation>
<dbReference type="KEGG" id="cna:AB433_19040"/>
<dbReference type="InterPro" id="IPR013321">
    <property type="entry name" value="Arc_rbn_hlx_hlx"/>
</dbReference>
<keyword evidence="2" id="KW-1185">Reference proteome</keyword>
<evidence type="ECO:0000313" key="2">
    <source>
        <dbReference type="Proteomes" id="UP000035287"/>
    </source>
</evidence>
<keyword evidence="1" id="KW-0614">Plasmid</keyword>
<dbReference type="OrthoDB" id="5296807at2"/>
<name>A0A0G3XNU7_9SPHN</name>
<dbReference type="Proteomes" id="UP000035287">
    <property type="component" value="Plasmid p2"/>
</dbReference>
<dbReference type="RefSeq" id="WP_047824669.1">
    <property type="nucleotide sequence ID" value="NZ_CP011772.1"/>
</dbReference>
<organism evidence="1 2">
    <name type="scientific">Croceicoccus naphthovorans</name>
    <dbReference type="NCBI Taxonomy" id="1348774"/>
    <lineage>
        <taxon>Bacteria</taxon>
        <taxon>Pseudomonadati</taxon>
        <taxon>Pseudomonadota</taxon>
        <taxon>Alphaproteobacteria</taxon>
        <taxon>Sphingomonadales</taxon>
        <taxon>Erythrobacteraceae</taxon>
        <taxon>Croceicoccus</taxon>
    </lineage>
</organism>
<reference evidence="1 2" key="1">
    <citation type="submission" date="2015-06" db="EMBL/GenBank/DDBJ databases">
        <authorList>
            <person name="Zeng Y."/>
            <person name="Huang Y."/>
        </authorList>
    </citation>
    <scope>NUCLEOTIDE SEQUENCE [LARGE SCALE GENOMIC DNA]</scope>
    <source>
        <strain evidence="1 2">PQ-2</strain>
        <plasmid evidence="2">Plasmid p2</plasmid>
    </source>
</reference>
<sequence>MGEEVTRWTVNVDSRTDIDLRTYLAQRGMKKGDLSKFIEDAVKWRLFDLTVNEARSAFAGTDPAELDALIDEAVAAARSN</sequence>
<proteinExistence type="predicted"/>
<dbReference type="InterPro" id="IPR031914">
    <property type="entry name" value="XACb0070_RHH_dom"/>
</dbReference>
<dbReference type="PATRIC" id="fig|1348774.3.peg.4015"/>
<evidence type="ECO:0000313" key="1">
    <source>
        <dbReference type="EMBL" id="AKM12228.1"/>
    </source>
</evidence>
<dbReference type="Pfam" id="PF16762">
    <property type="entry name" value="RHH_6"/>
    <property type="match status" value="1"/>
</dbReference>
<dbReference type="AlphaFoldDB" id="A0A0G3XNU7"/>
<dbReference type="EMBL" id="CP011772">
    <property type="protein sequence ID" value="AKM12228.1"/>
    <property type="molecule type" value="Genomic_DNA"/>
</dbReference>
<dbReference type="GO" id="GO:0006355">
    <property type="term" value="P:regulation of DNA-templated transcription"/>
    <property type="evidence" value="ECO:0007669"/>
    <property type="project" value="InterPro"/>
</dbReference>
<protein>
    <submittedName>
        <fullName evidence="1">Uncharacterized protein</fullName>
    </submittedName>
</protein>